<dbReference type="Gene3D" id="1.25.40.90">
    <property type="match status" value="1"/>
</dbReference>
<dbReference type="PANTHER" id="PTHR12460">
    <property type="entry name" value="CYCLIN-DEPENDENT KINASE INHIBITOR-RELATED PROTEIN"/>
    <property type="match status" value="1"/>
</dbReference>
<sequence>MSYSDETVLSKLSALNETQEGIVSIAQWVMFHRRYAKRTAELWLQRVRESAAQRKLNLIYLANEVVQQSKARRKEDFVQAFAPIIAEATELAYQAPPDIQQKVKRVVQVWRQRLIFDNDTLNAIEARVEAVEKGKPMGGIGRKIGGGILGGGLSGAAAVPQELKQIVTNHQALSGKLSASTISYGSANMEYNKHMESNNIPAPPVYAARLSQLLKTLDTAHTAVQDAITARSELIKNLELLLDTNKTALANEQQQLDELTMKRTKVTEMKREVENKILSGLDSNGNGSREGESATPSKSPEEIERPEVEALTPPPMDDYEEQEAAAPQHEYPQYEGPDLFSTLSALNGSPIGKREVIDEMGGMDELDSDVAEMLRNEAQAQAGQHQHKRIRLDLVVPGGDEDGEYHP</sequence>
<evidence type="ECO:0000256" key="1">
    <source>
        <dbReference type="SAM" id="Coils"/>
    </source>
</evidence>
<dbReference type="Proteomes" id="UP000267821">
    <property type="component" value="Unassembled WGS sequence"/>
</dbReference>
<feature type="region of interest" description="Disordered" evidence="2">
    <location>
        <begin position="378"/>
        <end position="407"/>
    </location>
</feature>
<dbReference type="InParanoid" id="A0A3N4LHR8"/>
<dbReference type="GO" id="GO:0099122">
    <property type="term" value="F:RNA polymerase II C-terminal domain binding"/>
    <property type="evidence" value="ECO:0007669"/>
    <property type="project" value="InterPro"/>
</dbReference>
<dbReference type="InterPro" id="IPR006569">
    <property type="entry name" value="CID_dom"/>
</dbReference>
<dbReference type="OrthoDB" id="10069473at2759"/>
<dbReference type="InterPro" id="IPR047883">
    <property type="entry name" value="Rtt103-like_CID"/>
</dbReference>
<dbReference type="FunCoup" id="A0A3N4LHR8">
    <property type="interactions" value="37"/>
</dbReference>
<accession>A0A3N4LHR8</accession>
<evidence type="ECO:0000313" key="5">
    <source>
        <dbReference type="Proteomes" id="UP000267821"/>
    </source>
</evidence>
<proteinExistence type="predicted"/>
<dbReference type="AlphaFoldDB" id="A0A3N4LHR8"/>
<feature type="domain" description="CID" evidence="3">
    <location>
        <begin position="1"/>
        <end position="132"/>
    </location>
</feature>
<evidence type="ECO:0000259" key="3">
    <source>
        <dbReference type="PROSITE" id="PS51391"/>
    </source>
</evidence>
<feature type="region of interest" description="Disordered" evidence="2">
    <location>
        <begin position="277"/>
        <end position="350"/>
    </location>
</feature>
<keyword evidence="5" id="KW-1185">Reference proteome</keyword>
<dbReference type="PANTHER" id="PTHR12460:SF0">
    <property type="entry name" value="CID DOMAIN-CONTAINING PROTEIN-RELATED"/>
    <property type="match status" value="1"/>
</dbReference>
<dbReference type="EMBL" id="ML121553">
    <property type="protein sequence ID" value="RPB22276.1"/>
    <property type="molecule type" value="Genomic_DNA"/>
</dbReference>
<name>A0A3N4LHR8_9PEZI</name>
<dbReference type="STRING" id="1051890.A0A3N4LHR8"/>
<evidence type="ECO:0000256" key="2">
    <source>
        <dbReference type="SAM" id="MobiDB-lite"/>
    </source>
</evidence>
<keyword evidence="1" id="KW-0175">Coiled coil</keyword>
<dbReference type="PROSITE" id="PS51391">
    <property type="entry name" value="CID"/>
    <property type="match status" value="1"/>
</dbReference>
<protein>
    <submittedName>
        <fullName evidence="4">DUF618-domain-containing protein</fullName>
    </submittedName>
</protein>
<dbReference type="CDD" id="cd17003">
    <property type="entry name" value="CID_Rtt103"/>
    <property type="match status" value="1"/>
</dbReference>
<evidence type="ECO:0000313" key="4">
    <source>
        <dbReference type="EMBL" id="RPB22276.1"/>
    </source>
</evidence>
<dbReference type="GO" id="GO:0031124">
    <property type="term" value="P:mRNA 3'-end processing"/>
    <property type="evidence" value="ECO:0007669"/>
    <property type="project" value="InterPro"/>
</dbReference>
<gene>
    <name evidence="4" type="ORF">L211DRAFT_789071</name>
</gene>
<dbReference type="SUPFAM" id="SSF48464">
    <property type="entry name" value="ENTH/VHS domain"/>
    <property type="match status" value="1"/>
</dbReference>
<reference evidence="4 5" key="1">
    <citation type="journal article" date="2018" name="Nat. Ecol. Evol.">
        <title>Pezizomycetes genomes reveal the molecular basis of ectomycorrhizal truffle lifestyle.</title>
        <authorList>
            <person name="Murat C."/>
            <person name="Payen T."/>
            <person name="Noel B."/>
            <person name="Kuo A."/>
            <person name="Morin E."/>
            <person name="Chen J."/>
            <person name="Kohler A."/>
            <person name="Krizsan K."/>
            <person name="Balestrini R."/>
            <person name="Da Silva C."/>
            <person name="Montanini B."/>
            <person name="Hainaut M."/>
            <person name="Levati E."/>
            <person name="Barry K.W."/>
            <person name="Belfiori B."/>
            <person name="Cichocki N."/>
            <person name="Clum A."/>
            <person name="Dockter R.B."/>
            <person name="Fauchery L."/>
            <person name="Guy J."/>
            <person name="Iotti M."/>
            <person name="Le Tacon F."/>
            <person name="Lindquist E.A."/>
            <person name="Lipzen A."/>
            <person name="Malagnac F."/>
            <person name="Mello A."/>
            <person name="Molinier V."/>
            <person name="Miyauchi S."/>
            <person name="Poulain J."/>
            <person name="Riccioni C."/>
            <person name="Rubini A."/>
            <person name="Sitrit Y."/>
            <person name="Splivallo R."/>
            <person name="Traeger S."/>
            <person name="Wang M."/>
            <person name="Zifcakova L."/>
            <person name="Wipf D."/>
            <person name="Zambonelli A."/>
            <person name="Paolocci F."/>
            <person name="Nowrousian M."/>
            <person name="Ottonello S."/>
            <person name="Baldrian P."/>
            <person name="Spatafora J.W."/>
            <person name="Henrissat B."/>
            <person name="Nagy L.G."/>
            <person name="Aury J.M."/>
            <person name="Wincker P."/>
            <person name="Grigoriev I.V."/>
            <person name="Bonfante P."/>
            <person name="Martin F.M."/>
        </authorList>
    </citation>
    <scope>NUCLEOTIDE SEQUENCE [LARGE SCALE GENOMIC DNA]</scope>
    <source>
        <strain evidence="4 5">ATCC MYA-4762</strain>
    </source>
</reference>
<dbReference type="InterPro" id="IPR008942">
    <property type="entry name" value="ENTH_VHS"/>
</dbReference>
<dbReference type="SMART" id="SM00582">
    <property type="entry name" value="RPR"/>
    <property type="match status" value="1"/>
</dbReference>
<feature type="coiled-coil region" evidence="1">
    <location>
        <begin position="235"/>
        <end position="276"/>
    </location>
</feature>
<feature type="compositionally biased region" description="Basic and acidic residues" evidence="2">
    <location>
        <begin position="299"/>
        <end position="308"/>
    </location>
</feature>
<organism evidence="4 5">
    <name type="scientific">Terfezia boudieri ATCC MYA-4762</name>
    <dbReference type="NCBI Taxonomy" id="1051890"/>
    <lineage>
        <taxon>Eukaryota</taxon>
        <taxon>Fungi</taxon>
        <taxon>Dikarya</taxon>
        <taxon>Ascomycota</taxon>
        <taxon>Pezizomycotina</taxon>
        <taxon>Pezizomycetes</taxon>
        <taxon>Pezizales</taxon>
        <taxon>Pezizaceae</taxon>
        <taxon>Terfezia</taxon>
    </lineage>
</organism>
<dbReference type="Pfam" id="PF04818">
    <property type="entry name" value="CID"/>
    <property type="match status" value="1"/>
</dbReference>